<accession>A0A0A5GNZ3</accession>
<protein>
    <recommendedName>
        <fullName evidence="2">thioredoxin-dependent peroxiredoxin</fullName>
        <ecNumber evidence="2">1.11.1.24</ecNumber>
    </recommendedName>
    <alternativeName>
        <fullName evidence="10">Bacterioferritin comigratory protein</fullName>
    </alternativeName>
    <alternativeName>
        <fullName evidence="8">Thioredoxin peroxidase</fullName>
    </alternativeName>
</protein>
<dbReference type="OrthoDB" id="9809746at2"/>
<dbReference type="eggNOG" id="COG1225">
    <property type="taxonomic scope" value="Bacteria"/>
</dbReference>
<comment type="catalytic activity">
    <reaction evidence="11">
        <text>a hydroperoxide + [thioredoxin]-dithiol = an alcohol + [thioredoxin]-disulfide + H2O</text>
        <dbReference type="Rhea" id="RHEA:62620"/>
        <dbReference type="Rhea" id="RHEA-COMP:10698"/>
        <dbReference type="Rhea" id="RHEA-COMP:10700"/>
        <dbReference type="ChEBI" id="CHEBI:15377"/>
        <dbReference type="ChEBI" id="CHEBI:29950"/>
        <dbReference type="ChEBI" id="CHEBI:30879"/>
        <dbReference type="ChEBI" id="CHEBI:35924"/>
        <dbReference type="ChEBI" id="CHEBI:50058"/>
        <dbReference type="EC" id="1.11.1.24"/>
    </reaction>
</comment>
<dbReference type="GO" id="GO:0045454">
    <property type="term" value="P:cell redox homeostasis"/>
    <property type="evidence" value="ECO:0007669"/>
    <property type="project" value="TreeGrafter"/>
</dbReference>
<keyword evidence="6" id="KW-1015">Disulfide bond</keyword>
<dbReference type="PANTHER" id="PTHR42801">
    <property type="entry name" value="THIOREDOXIN-DEPENDENT PEROXIDE REDUCTASE"/>
    <property type="match status" value="1"/>
</dbReference>
<evidence type="ECO:0000256" key="6">
    <source>
        <dbReference type="ARBA" id="ARBA00023157"/>
    </source>
</evidence>
<name>A0A0A5GNZ3_9BACI</name>
<evidence type="ECO:0000256" key="11">
    <source>
        <dbReference type="ARBA" id="ARBA00049091"/>
    </source>
</evidence>
<keyword evidence="3" id="KW-0575">Peroxidase</keyword>
<keyword evidence="4" id="KW-0049">Antioxidant</keyword>
<dbReference type="EMBL" id="AVPE01000004">
    <property type="protein sequence ID" value="KGX92953.1"/>
    <property type="molecule type" value="Genomic_DNA"/>
</dbReference>
<comment type="caution">
    <text evidence="13">The sequence shown here is derived from an EMBL/GenBank/DDBJ whole genome shotgun (WGS) entry which is preliminary data.</text>
</comment>
<evidence type="ECO:0000256" key="8">
    <source>
        <dbReference type="ARBA" id="ARBA00032824"/>
    </source>
</evidence>
<dbReference type="GO" id="GO:0034599">
    <property type="term" value="P:cellular response to oxidative stress"/>
    <property type="evidence" value="ECO:0007669"/>
    <property type="project" value="TreeGrafter"/>
</dbReference>
<evidence type="ECO:0000256" key="5">
    <source>
        <dbReference type="ARBA" id="ARBA00023002"/>
    </source>
</evidence>
<evidence type="ECO:0000259" key="12">
    <source>
        <dbReference type="PROSITE" id="PS51352"/>
    </source>
</evidence>
<evidence type="ECO:0000256" key="9">
    <source>
        <dbReference type="ARBA" id="ARBA00038489"/>
    </source>
</evidence>
<dbReference type="InterPro" id="IPR013766">
    <property type="entry name" value="Thioredoxin_domain"/>
</dbReference>
<dbReference type="PANTHER" id="PTHR42801:SF7">
    <property type="entry name" value="SLL1159 PROTEIN"/>
    <property type="match status" value="1"/>
</dbReference>
<comment type="function">
    <text evidence="1">Thiol-specific peroxidase that catalyzes the reduction of hydrogen peroxide and organic hydroperoxides to water and alcohols, respectively. Plays a role in cell protection against oxidative stress by detoxifying peroxides and as sensor of hydrogen peroxide-mediated signaling events.</text>
</comment>
<dbReference type="CDD" id="cd02970">
    <property type="entry name" value="PRX_like2"/>
    <property type="match status" value="1"/>
</dbReference>
<dbReference type="Gene3D" id="3.40.30.10">
    <property type="entry name" value="Glutaredoxin"/>
    <property type="match status" value="1"/>
</dbReference>
<evidence type="ECO:0000313" key="14">
    <source>
        <dbReference type="Proteomes" id="UP000030528"/>
    </source>
</evidence>
<keyword evidence="14" id="KW-1185">Reference proteome</keyword>
<sequence length="216" mass="24467">MTTMRQQFNEYIEKSKAALPEETRNKMSKAIQELEDSNEGKGLRVGEDAPDFTLPDAKGSEVNLYDVLENGPVILTFYRGGWCPYCNLELQSYQAILEDIHAEGAELMAISPQQPDASLSTQEKNDLQFHVLSDEGNQIADEFNLVYSLPGYLAEIYKEKQFQLEERNGDDSYTLPVAATYIITKDGKIAYEYTKADYKDRAEPSEVLAELKKLNK</sequence>
<evidence type="ECO:0000256" key="2">
    <source>
        <dbReference type="ARBA" id="ARBA00013017"/>
    </source>
</evidence>
<dbReference type="PROSITE" id="PS51352">
    <property type="entry name" value="THIOREDOXIN_2"/>
    <property type="match status" value="1"/>
</dbReference>
<dbReference type="RefSeq" id="WP_026800032.1">
    <property type="nucleotide sequence ID" value="NZ_AULI01000006.1"/>
</dbReference>
<evidence type="ECO:0000256" key="3">
    <source>
        <dbReference type="ARBA" id="ARBA00022559"/>
    </source>
</evidence>
<reference evidence="13 14" key="1">
    <citation type="submission" date="2013-08" db="EMBL/GenBank/DDBJ databases">
        <authorList>
            <person name="Huang J."/>
            <person name="Wang G."/>
        </authorList>
    </citation>
    <scope>NUCLEOTIDE SEQUENCE [LARGE SCALE GENOMIC DNA]</scope>
    <source>
        <strain evidence="13 14">JSM 076056</strain>
    </source>
</reference>
<proteinExistence type="inferred from homology"/>
<feature type="domain" description="Thioredoxin" evidence="12">
    <location>
        <begin position="43"/>
        <end position="216"/>
    </location>
</feature>
<organism evidence="13 14">
    <name type="scientific">Pontibacillus halophilus JSM 076056 = DSM 19796</name>
    <dbReference type="NCBI Taxonomy" id="1385510"/>
    <lineage>
        <taxon>Bacteria</taxon>
        <taxon>Bacillati</taxon>
        <taxon>Bacillota</taxon>
        <taxon>Bacilli</taxon>
        <taxon>Bacillales</taxon>
        <taxon>Bacillaceae</taxon>
        <taxon>Pontibacillus</taxon>
    </lineage>
</organism>
<dbReference type="STRING" id="1385510.GCA_000425205_01599"/>
<keyword evidence="5" id="KW-0560">Oxidoreductase</keyword>
<gene>
    <name evidence="13" type="ORF">N781_13835</name>
</gene>
<dbReference type="EC" id="1.11.1.24" evidence="2"/>
<evidence type="ECO:0000256" key="10">
    <source>
        <dbReference type="ARBA" id="ARBA00041373"/>
    </source>
</evidence>
<evidence type="ECO:0000256" key="7">
    <source>
        <dbReference type="ARBA" id="ARBA00023284"/>
    </source>
</evidence>
<comment type="similarity">
    <text evidence="9">Belongs to the peroxiredoxin family. BCP/PrxQ subfamily.</text>
</comment>
<dbReference type="InterPro" id="IPR050924">
    <property type="entry name" value="Peroxiredoxin_BCP/PrxQ"/>
</dbReference>
<dbReference type="InterPro" id="IPR036249">
    <property type="entry name" value="Thioredoxin-like_sf"/>
</dbReference>
<dbReference type="SUPFAM" id="SSF52833">
    <property type="entry name" value="Thioredoxin-like"/>
    <property type="match status" value="1"/>
</dbReference>
<evidence type="ECO:0000313" key="13">
    <source>
        <dbReference type="EMBL" id="KGX92953.1"/>
    </source>
</evidence>
<dbReference type="Proteomes" id="UP000030528">
    <property type="component" value="Unassembled WGS sequence"/>
</dbReference>
<dbReference type="InterPro" id="IPR000866">
    <property type="entry name" value="AhpC/TSA"/>
</dbReference>
<dbReference type="GO" id="GO:0008379">
    <property type="term" value="F:thioredoxin peroxidase activity"/>
    <property type="evidence" value="ECO:0007669"/>
    <property type="project" value="TreeGrafter"/>
</dbReference>
<keyword evidence="7" id="KW-0676">Redox-active center</keyword>
<dbReference type="GO" id="GO:0005737">
    <property type="term" value="C:cytoplasm"/>
    <property type="evidence" value="ECO:0007669"/>
    <property type="project" value="TreeGrafter"/>
</dbReference>
<dbReference type="AlphaFoldDB" id="A0A0A5GNZ3"/>
<evidence type="ECO:0000256" key="4">
    <source>
        <dbReference type="ARBA" id="ARBA00022862"/>
    </source>
</evidence>
<evidence type="ECO:0000256" key="1">
    <source>
        <dbReference type="ARBA" id="ARBA00003330"/>
    </source>
</evidence>
<dbReference type="Pfam" id="PF00578">
    <property type="entry name" value="AhpC-TSA"/>
    <property type="match status" value="1"/>
</dbReference>